<sequence length="183" mass="20077">MDGANPTSPVNPLAPYPPLLPTEIRSRAPEFYGFVAWTSTCLLFCFFLLWALLPDDYISWLGVTWYPSREWTLLLPAYSIILVLLTYFTYFALAFADTPGFADICTITGAFSCAAADRAGSSPYAAAAQPGAIPLMYDVPIGLVNRVMYSGRSTRSRARAVPPEYPHYDRPEDASCGASGPQR</sequence>
<dbReference type="GeneID" id="18908461"/>
<protein>
    <recommendedName>
        <fullName evidence="7">PIG-P domain-containing protein</fullName>
    </recommendedName>
</protein>
<dbReference type="KEGG" id="pco:PHACADRAFT_139597"/>
<keyword evidence="3 6" id="KW-1133">Transmembrane helix</keyword>
<accession>K5W2E8</accession>
<dbReference type="STRING" id="650164.K5W2E8"/>
<evidence type="ECO:0000256" key="5">
    <source>
        <dbReference type="SAM" id="MobiDB-lite"/>
    </source>
</evidence>
<dbReference type="PANTHER" id="PTHR46346">
    <property type="entry name" value="PHOSPHATIDYLINOSITOL N-ACETYLGLUCOSAMINYLTRANSFERASE SUBUNIT P"/>
    <property type="match status" value="1"/>
</dbReference>
<evidence type="ECO:0000259" key="7">
    <source>
        <dbReference type="Pfam" id="PF08510"/>
    </source>
</evidence>
<evidence type="ECO:0000256" key="3">
    <source>
        <dbReference type="ARBA" id="ARBA00022989"/>
    </source>
</evidence>
<dbReference type="RefSeq" id="XP_007393363.1">
    <property type="nucleotide sequence ID" value="XM_007393301.1"/>
</dbReference>
<evidence type="ECO:0000313" key="9">
    <source>
        <dbReference type="Proteomes" id="UP000008370"/>
    </source>
</evidence>
<dbReference type="Pfam" id="PF08510">
    <property type="entry name" value="PIG-P"/>
    <property type="match status" value="1"/>
</dbReference>
<dbReference type="PANTHER" id="PTHR46346:SF1">
    <property type="entry name" value="PHOSPHATIDYLINOSITOL N-ACETYLGLUCOSAMINYLTRANSFERASE SUBUNIT P"/>
    <property type="match status" value="1"/>
</dbReference>
<name>K5W2E8_PHACS</name>
<dbReference type="OrthoDB" id="690928at2759"/>
<dbReference type="GO" id="GO:0016020">
    <property type="term" value="C:membrane"/>
    <property type="evidence" value="ECO:0007669"/>
    <property type="project" value="UniProtKB-SubCell"/>
</dbReference>
<evidence type="ECO:0000256" key="1">
    <source>
        <dbReference type="ARBA" id="ARBA00004141"/>
    </source>
</evidence>
<dbReference type="InterPro" id="IPR013717">
    <property type="entry name" value="PIG-P"/>
</dbReference>
<comment type="subcellular location">
    <subcellularLocation>
        <location evidence="1">Membrane</location>
        <topology evidence="1">Multi-pass membrane protein</topology>
    </subcellularLocation>
</comment>
<feature type="domain" description="PIG-P" evidence="7">
    <location>
        <begin position="30"/>
        <end position="149"/>
    </location>
</feature>
<gene>
    <name evidence="8" type="ORF">PHACADRAFT_139597</name>
</gene>
<dbReference type="GO" id="GO:0005783">
    <property type="term" value="C:endoplasmic reticulum"/>
    <property type="evidence" value="ECO:0007669"/>
    <property type="project" value="TreeGrafter"/>
</dbReference>
<evidence type="ECO:0000256" key="6">
    <source>
        <dbReference type="SAM" id="Phobius"/>
    </source>
</evidence>
<organism evidence="8 9">
    <name type="scientific">Phanerochaete carnosa (strain HHB-10118-sp)</name>
    <name type="common">White-rot fungus</name>
    <name type="synonym">Peniophora carnosa</name>
    <dbReference type="NCBI Taxonomy" id="650164"/>
    <lineage>
        <taxon>Eukaryota</taxon>
        <taxon>Fungi</taxon>
        <taxon>Dikarya</taxon>
        <taxon>Basidiomycota</taxon>
        <taxon>Agaricomycotina</taxon>
        <taxon>Agaricomycetes</taxon>
        <taxon>Polyporales</taxon>
        <taxon>Phanerochaetaceae</taxon>
        <taxon>Phanerochaete</taxon>
    </lineage>
</organism>
<dbReference type="GO" id="GO:0006506">
    <property type="term" value="P:GPI anchor biosynthetic process"/>
    <property type="evidence" value="ECO:0007669"/>
    <property type="project" value="TreeGrafter"/>
</dbReference>
<dbReference type="EMBL" id="JH930470">
    <property type="protein sequence ID" value="EKM58033.1"/>
    <property type="molecule type" value="Genomic_DNA"/>
</dbReference>
<dbReference type="InterPro" id="IPR052263">
    <property type="entry name" value="GPI_Anchor_Biosynth"/>
</dbReference>
<keyword evidence="2 6" id="KW-0812">Transmembrane</keyword>
<proteinExistence type="predicted"/>
<feature type="transmembrane region" description="Helical" evidence="6">
    <location>
        <begin position="73"/>
        <end position="93"/>
    </location>
</feature>
<dbReference type="HOGENOM" id="CLU_081616_2_0_1"/>
<evidence type="ECO:0000256" key="4">
    <source>
        <dbReference type="ARBA" id="ARBA00023136"/>
    </source>
</evidence>
<dbReference type="InParanoid" id="K5W2E8"/>
<evidence type="ECO:0000256" key="2">
    <source>
        <dbReference type="ARBA" id="ARBA00022692"/>
    </source>
</evidence>
<evidence type="ECO:0000313" key="8">
    <source>
        <dbReference type="EMBL" id="EKM58033.1"/>
    </source>
</evidence>
<feature type="transmembrane region" description="Helical" evidence="6">
    <location>
        <begin position="31"/>
        <end position="53"/>
    </location>
</feature>
<dbReference type="AlphaFoldDB" id="K5W2E8"/>
<keyword evidence="9" id="KW-1185">Reference proteome</keyword>
<keyword evidence="4 6" id="KW-0472">Membrane</keyword>
<feature type="region of interest" description="Disordered" evidence="5">
    <location>
        <begin position="158"/>
        <end position="183"/>
    </location>
</feature>
<reference evidence="8 9" key="1">
    <citation type="journal article" date="2012" name="BMC Genomics">
        <title>Comparative genomics of the white-rot fungi, Phanerochaete carnosa and P. chrysosporium, to elucidate the genetic basis of the distinct wood types they colonize.</title>
        <authorList>
            <person name="Suzuki H."/>
            <person name="MacDonald J."/>
            <person name="Syed K."/>
            <person name="Salamov A."/>
            <person name="Hori C."/>
            <person name="Aerts A."/>
            <person name="Henrissat B."/>
            <person name="Wiebenga A."/>
            <person name="vanKuyk P.A."/>
            <person name="Barry K."/>
            <person name="Lindquist E."/>
            <person name="LaButti K."/>
            <person name="Lapidus A."/>
            <person name="Lucas S."/>
            <person name="Coutinho P."/>
            <person name="Gong Y."/>
            <person name="Samejima M."/>
            <person name="Mahadevan R."/>
            <person name="Abou-Zaid M."/>
            <person name="de Vries R.P."/>
            <person name="Igarashi K."/>
            <person name="Yadav J.S."/>
            <person name="Grigoriev I.V."/>
            <person name="Master E.R."/>
        </authorList>
    </citation>
    <scope>NUCLEOTIDE SEQUENCE [LARGE SCALE GENOMIC DNA]</scope>
    <source>
        <strain evidence="8 9">HHB-10118-sp</strain>
    </source>
</reference>
<dbReference type="Proteomes" id="UP000008370">
    <property type="component" value="Unassembled WGS sequence"/>
</dbReference>